<keyword evidence="6" id="KW-0031">Aminopeptidase</keyword>
<dbReference type="InterPro" id="IPR007865">
    <property type="entry name" value="Aminopep_P_N"/>
</dbReference>
<keyword evidence="10" id="KW-0482">Metalloprotease</keyword>
<feature type="domain" description="Aminopeptidase P N-terminal" evidence="15">
    <location>
        <begin position="30"/>
        <end position="161"/>
    </location>
</feature>
<organism evidence="16 17">
    <name type="scientific">Apiospora arundinis</name>
    <dbReference type="NCBI Taxonomy" id="335852"/>
    <lineage>
        <taxon>Eukaryota</taxon>
        <taxon>Fungi</taxon>
        <taxon>Dikarya</taxon>
        <taxon>Ascomycota</taxon>
        <taxon>Pezizomycotina</taxon>
        <taxon>Sordariomycetes</taxon>
        <taxon>Xylariomycetidae</taxon>
        <taxon>Amphisphaeriales</taxon>
        <taxon>Apiosporaceae</taxon>
        <taxon>Apiospora</taxon>
    </lineage>
</organism>
<dbReference type="Pfam" id="PF05195">
    <property type="entry name" value="AMP_N"/>
    <property type="match status" value="1"/>
</dbReference>
<dbReference type="SMART" id="SM01011">
    <property type="entry name" value="AMP_N"/>
    <property type="match status" value="1"/>
</dbReference>
<comment type="catalytic activity">
    <reaction evidence="1">
        <text>Release of any N-terminal amino acid, including proline, that is linked to proline, even from a dipeptide or tripeptide.</text>
        <dbReference type="EC" id="3.4.11.9"/>
    </reaction>
</comment>
<dbReference type="CDD" id="cd01087">
    <property type="entry name" value="Prolidase"/>
    <property type="match status" value="1"/>
</dbReference>
<evidence type="ECO:0000313" key="16">
    <source>
        <dbReference type="EMBL" id="KAK8855877.1"/>
    </source>
</evidence>
<evidence type="ECO:0000256" key="2">
    <source>
        <dbReference type="ARBA" id="ARBA00001936"/>
    </source>
</evidence>
<evidence type="ECO:0000256" key="5">
    <source>
        <dbReference type="ARBA" id="ARBA00012574"/>
    </source>
</evidence>
<accession>A0ABR2I0K4</accession>
<proteinExistence type="inferred from homology"/>
<dbReference type="InterPro" id="IPR036005">
    <property type="entry name" value="Creatinase/aminopeptidase-like"/>
</dbReference>
<dbReference type="InterPro" id="IPR001131">
    <property type="entry name" value="Peptidase_M24B_aminopep-P_CS"/>
</dbReference>
<evidence type="ECO:0000256" key="12">
    <source>
        <dbReference type="ARBA" id="ARBA00030849"/>
    </source>
</evidence>
<dbReference type="EMBL" id="JAPCWZ010000007">
    <property type="protein sequence ID" value="KAK8855877.1"/>
    <property type="molecule type" value="Genomic_DNA"/>
</dbReference>
<keyword evidence="9" id="KW-0378">Hydrolase</keyword>
<comment type="caution">
    <text evidence="16">The sequence shown here is derived from an EMBL/GenBank/DDBJ whole genome shotgun (WGS) entry which is preliminary data.</text>
</comment>
<evidence type="ECO:0000256" key="7">
    <source>
        <dbReference type="ARBA" id="ARBA00022670"/>
    </source>
</evidence>
<evidence type="ECO:0000256" key="9">
    <source>
        <dbReference type="ARBA" id="ARBA00022801"/>
    </source>
</evidence>
<comment type="function">
    <text evidence="3">Catalyzes the removal of a penultimate prolyl residue from the N-termini of peptides.</text>
</comment>
<dbReference type="InterPro" id="IPR029149">
    <property type="entry name" value="Creatin/AminoP/Spt16_N"/>
</dbReference>
<keyword evidence="17" id="KW-1185">Reference proteome</keyword>
<evidence type="ECO:0000259" key="15">
    <source>
        <dbReference type="SMART" id="SM01011"/>
    </source>
</evidence>
<keyword evidence="8 14" id="KW-0479">Metal-binding</keyword>
<evidence type="ECO:0000256" key="1">
    <source>
        <dbReference type="ARBA" id="ARBA00001424"/>
    </source>
</evidence>
<dbReference type="InterPro" id="IPR052433">
    <property type="entry name" value="X-Pro_dipept-like"/>
</dbReference>
<protein>
    <recommendedName>
        <fullName evidence="5">Xaa-Pro aminopeptidase</fullName>
        <ecNumber evidence="5">3.4.11.9</ecNumber>
    </recommendedName>
    <alternativeName>
        <fullName evidence="12">Aminoacylproline aminopeptidase</fullName>
    </alternativeName>
    <alternativeName>
        <fullName evidence="13">Prolidase</fullName>
    </alternativeName>
</protein>
<evidence type="ECO:0000313" key="17">
    <source>
        <dbReference type="Proteomes" id="UP001390339"/>
    </source>
</evidence>
<dbReference type="PANTHER" id="PTHR43226:SF3">
    <property type="entry name" value="XAA-PRO AMINOPEPTIDASE AN0832-RELATED"/>
    <property type="match status" value="1"/>
</dbReference>
<dbReference type="Proteomes" id="UP001390339">
    <property type="component" value="Unassembled WGS sequence"/>
</dbReference>
<dbReference type="SUPFAM" id="SSF53092">
    <property type="entry name" value="Creatinase/prolidase N-terminal domain"/>
    <property type="match status" value="1"/>
</dbReference>
<comment type="cofactor">
    <cofactor evidence="2">
        <name>Mn(2+)</name>
        <dbReference type="ChEBI" id="CHEBI:29035"/>
    </cofactor>
</comment>
<dbReference type="Gene3D" id="3.40.350.10">
    <property type="entry name" value="Creatinase/prolidase N-terminal domain"/>
    <property type="match status" value="1"/>
</dbReference>
<dbReference type="InterPro" id="IPR000994">
    <property type="entry name" value="Pept_M24"/>
</dbReference>
<comment type="similarity">
    <text evidence="4 14">Belongs to the peptidase M24B family.</text>
</comment>
<evidence type="ECO:0000256" key="11">
    <source>
        <dbReference type="ARBA" id="ARBA00023211"/>
    </source>
</evidence>
<keyword evidence="7" id="KW-0645">Protease</keyword>
<evidence type="ECO:0000256" key="8">
    <source>
        <dbReference type="ARBA" id="ARBA00022723"/>
    </source>
</evidence>
<evidence type="ECO:0000256" key="4">
    <source>
        <dbReference type="ARBA" id="ARBA00008766"/>
    </source>
</evidence>
<sequence>METAVDYDVVSIDEFDALAIEIRTPLSTKYPAKAHAKKVSRQLGVQSGLVYLPGKGVSQWEDSDMGPPFRQRRFFYYMSGANFPGCAVTYDIGADNLTLWIPYTPPSLILWFGTTPSPDECLAKSDLDHVKYIADLPKYLNATLKDAGSLYVLRAEQIPKSLSLGLLKPAGAVKIDTSALLPAMAEARVVKSDFEIAMIRRANDISSAAHRAVCEGFPKYTNECEVEAAFLQACVAENAHMQSYPVIAGSGPNAATLHYDANDEPLEGRQHVVLDAGAEWQCYASDVTRTLPIGGRFTKEGKAVHDVVARMQDECIDMIAPGVGFRDMHLHAHRVATEGLLKLGILRRSDGGSDSSRTRKSTAEVVEEMLESGLSSAFFPHGLGHHVGLEVHDVAGKQRLMSTVAPWTVGGGVGGSTKKNKRDLILREDLVHMIESPAIAAAAGISSGSKVLGRPLEPGMVVTVEPGIYFCREYIEAYYLSKPELARYIDTAVLDRYWGVGGVRIEDCILVTEDGYENLTTAPKGEEMLKIINGK</sequence>
<evidence type="ECO:0000256" key="10">
    <source>
        <dbReference type="ARBA" id="ARBA00023049"/>
    </source>
</evidence>
<keyword evidence="11" id="KW-0464">Manganese</keyword>
<evidence type="ECO:0000256" key="13">
    <source>
        <dbReference type="ARBA" id="ARBA00032413"/>
    </source>
</evidence>
<evidence type="ECO:0000256" key="3">
    <source>
        <dbReference type="ARBA" id="ARBA00002443"/>
    </source>
</evidence>
<dbReference type="EC" id="3.4.11.9" evidence="5"/>
<reference evidence="16 17" key="1">
    <citation type="journal article" date="2024" name="IMA Fungus">
        <title>Apiospora arundinis, a panoply of carbohydrate-active enzymes and secondary metabolites.</title>
        <authorList>
            <person name="Sorensen T."/>
            <person name="Petersen C."/>
            <person name="Muurmann A.T."/>
            <person name="Christiansen J.V."/>
            <person name="Brundto M.L."/>
            <person name="Overgaard C.K."/>
            <person name="Boysen A.T."/>
            <person name="Wollenberg R.D."/>
            <person name="Larsen T.O."/>
            <person name="Sorensen J.L."/>
            <person name="Nielsen K.L."/>
            <person name="Sondergaard T.E."/>
        </authorList>
    </citation>
    <scope>NUCLEOTIDE SEQUENCE [LARGE SCALE GENOMIC DNA]</scope>
    <source>
        <strain evidence="16 17">AAU 773</strain>
    </source>
</reference>
<dbReference type="Pfam" id="PF00557">
    <property type="entry name" value="Peptidase_M24"/>
    <property type="match status" value="1"/>
</dbReference>
<evidence type="ECO:0000256" key="6">
    <source>
        <dbReference type="ARBA" id="ARBA00022438"/>
    </source>
</evidence>
<name>A0ABR2I0K4_9PEZI</name>
<dbReference type="PANTHER" id="PTHR43226">
    <property type="entry name" value="XAA-PRO AMINOPEPTIDASE 3"/>
    <property type="match status" value="1"/>
</dbReference>
<dbReference type="SUPFAM" id="SSF55920">
    <property type="entry name" value="Creatinase/aminopeptidase"/>
    <property type="match status" value="1"/>
</dbReference>
<gene>
    <name evidence="16" type="ORF">PGQ11_011789</name>
</gene>
<dbReference type="Gene3D" id="3.90.230.10">
    <property type="entry name" value="Creatinase/methionine aminopeptidase superfamily"/>
    <property type="match status" value="1"/>
</dbReference>
<evidence type="ECO:0000256" key="14">
    <source>
        <dbReference type="RuleBase" id="RU000590"/>
    </source>
</evidence>
<dbReference type="PROSITE" id="PS00491">
    <property type="entry name" value="PROLINE_PEPTIDASE"/>
    <property type="match status" value="1"/>
</dbReference>